<dbReference type="Proteomes" id="UP000434957">
    <property type="component" value="Unassembled WGS sequence"/>
</dbReference>
<organism evidence="1 2">
    <name type="scientific">Phytophthora rubi</name>
    <dbReference type="NCBI Taxonomy" id="129364"/>
    <lineage>
        <taxon>Eukaryota</taxon>
        <taxon>Sar</taxon>
        <taxon>Stramenopiles</taxon>
        <taxon>Oomycota</taxon>
        <taxon>Peronosporomycetes</taxon>
        <taxon>Peronosporales</taxon>
        <taxon>Peronosporaceae</taxon>
        <taxon>Phytophthora</taxon>
    </lineage>
</organism>
<dbReference type="EMBL" id="QXFT01001410">
    <property type="protein sequence ID" value="KAE9319390.1"/>
    <property type="molecule type" value="Genomic_DNA"/>
</dbReference>
<reference evidence="1 2" key="1">
    <citation type="submission" date="2018-08" db="EMBL/GenBank/DDBJ databases">
        <title>Genomic investigation of the strawberry pathogen Phytophthora fragariae indicates pathogenicity is determined by transcriptional variation in three key races.</title>
        <authorList>
            <person name="Adams T.M."/>
            <person name="Armitage A.D."/>
            <person name="Sobczyk M.K."/>
            <person name="Bates H.J."/>
            <person name="Dunwell J.M."/>
            <person name="Nellist C.F."/>
            <person name="Harrison R.J."/>
        </authorList>
    </citation>
    <scope>NUCLEOTIDE SEQUENCE [LARGE SCALE GENOMIC DNA]</scope>
    <source>
        <strain evidence="1 2">SCRP333</strain>
    </source>
</reference>
<accession>A0A6A4EBE0</accession>
<protein>
    <submittedName>
        <fullName evidence="1">Uncharacterized protein</fullName>
    </submittedName>
</protein>
<name>A0A6A4EBE0_9STRA</name>
<comment type="caution">
    <text evidence="1">The sequence shown here is derived from an EMBL/GenBank/DDBJ whole genome shotgun (WGS) entry which is preliminary data.</text>
</comment>
<gene>
    <name evidence="1" type="ORF">PR003_g17984</name>
</gene>
<evidence type="ECO:0000313" key="1">
    <source>
        <dbReference type="EMBL" id="KAE9319390.1"/>
    </source>
</evidence>
<keyword evidence="2" id="KW-1185">Reference proteome</keyword>
<proteinExistence type="predicted"/>
<sequence>MRSRRKLDLHLPAVDYKGWCIRGRSELQGHQRHGQVDSGIQECAVVHGFTNLPTGEKGPIEQHGDVYPGMYIMSINETKASLMSLQQVTQLLGRLARKEKLMMSGRRL</sequence>
<evidence type="ECO:0000313" key="2">
    <source>
        <dbReference type="Proteomes" id="UP000434957"/>
    </source>
</evidence>
<dbReference type="AlphaFoldDB" id="A0A6A4EBE0"/>